<keyword evidence="1" id="KW-0472">Membrane</keyword>
<evidence type="ECO:0000256" key="1">
    <source>
        <dbReference type="SAM" id="Phobius"/>
    </source>
</evidence>
<name>A0A6A3C9H2_HIBSY</name>
<reference evidence="2" key="1">
    <citation type="submission" date="2019-09" db="EMBL/GenBank/DDBJ databases">
        <title>Draft genome information of white flower Hibiscus syriacus.</title>
        <authorList>
            <person name="Kim Y.-M."/>
        </authorList>
    </citation>
    <scope>NUCLEOTIDE SEQUENCE [LARGE SCALE GENOMIC DNA]</scope>
    <source>
        <strain evidence="2">YM2019G1</strain>
    </source>
</reference>
<evidence type="ECO:0000313" key="3">
    <source>
        <dbReference type="Proteomes" id="UP000436088"/>
    </source>
</evidence>
<keyword evidence="1" id="KW-0812">Transmembrane</keyword>
<dbReference type="PANTHER" id="PTHR36369:SF1">
    <property type="entry name" value="TRANSMEMBRANE PROTEIN"/>
    <property type="match status" value="1"/>
</dbReference>
<proteinExistence type="predicted"/>
<dbReference type="EMBL" id="VEPZ02000471">
    <property type="protein sequence ID" value="KAE8724471.1"/>
    <property type="molecule type" value="Genomic_DNA"/>
</dbReference>
<feature type="transmembrane region" description="Helical" evidence="1">
    <location>
        <begin position="12"/>
        <end position="29"/>
    </location>
</feature>
<accession>A0A6A3C9H2</accession>
<organism evidence="2 3">
    <name type="scientific">Hibiscus syriacus</name>
    <name type="common">Rose of Sharon</name>
    <dbReference type="NCBI Taxonomy" id="106335"/>
    <lineage>
        <taxon>Eukaryota</taxon>
        <taxon>Viridiplantae</taxon>
        <taxon>Streptophyta</taxon>
        <taxon>Embryophyta</taxon>
        <taxon>Tracheophyta</taxon>
        <taxon>Spermatophyta</taxon>
        <taxon>Magnoliopsida</taxon>
        <taxon>eudicotyledons</taxon>
        <taxon>Gunneridae</taxon>
        <taxon>Pentapetalae</taxon>
        <taxon>rosids</taxon>
        <taxon>malvids</taxon>
        <taxon>Malvales</taxon>
        <taxon>Malvaceae</taxon>
        <taxon>Malvoideae</taxon>
        <taxon>Hibiscus</taxon>
    </lineage>
</organism>
<dbReference type="Proteomes" id="UP000436088">
    <property type="component" value="Unassembled WGS sequence"/>
</dbReference>
<dbReference type="AlphaFoldDB" id="A0A6A3C9H2"/>
<gene>
    <name evidence="2" type="ORF">F3Y22_tig00010526pilonHSYRG00014</name>
</gene>
<evidence type="ECO:0000313" key="2">
    <source>
        <dbReference type="EMBL" id="KAE8724471.1"/>
    </source>
</evidence>
<dbReference type="PANTHER" id="PTHR36369">
    <property type="entry name" value="TRANSMEMBRANE PROTEIN"/>
    <property type="match status" value="1"/>
</dbReference>
<comment type="caution">
    <text evidence="2">The sequence shown here is derived from an EMBL/GenBank/DDBJ whole genome shotgun (WGS) entry which is preliminary data.</text>
</comment>
<sequence length="142" mass="16571">MKQLLDSRLEALAFNYLSLGSSLLLIIYGRGSLSSRRHSSFRYGDDERFAVRLQWRGDEKWEAQVDCYYEEDIDGETTDTEWSEGDGNCTEGSCGGDRWESWERVLRLRKGETGWYRYQDLTAINGNVVRLWDGSCRRARYS</sequence>
<protein>
    <submittedName>
        <fullName evidence="2">Uncharacterized protein</fullName>
    </submittedName>
</protein>
<keyword evidence="3" id="KW-1185">Reference proteome</keyword>
<keyword evidence="1" id="KW-1133">Transmembrane helix</keyword>